<dbReference type="Pfam" id="PF26091">
    <property type="entry name" value="PWI_CCDC43"/>
    <property type="match status" value="1"/>
</dbReference>
<dbReference type="PROSITE" id="PS50297">
    <property type="entry name" value="ANK_REP_REGION"/>
    <property type="match status" value="1"/>
</dbReference>
<evidence type="ECO:0000256" key="2">
    <source>
        <dbReference type="ARBA" id="ARBA00016648"/>
    </source>
</evidence>
<comment type="similarity">
    <text evidence="1">Belongs to the CCDC43 family.</text>
</comment>
<keyword evidence="3" id="KW-0175">Coiled coil</keyword>
<dbReference type="Pfam" id="PF12796">
    <property type="entry name" value="Ank_2"/>
    <property type="match status" value="1"/>
</dbReference>
<reference evidence="6" key="1">
    <citation type="submission" date="2020-11" db="EMBL/GenBank/DDBJ databases">
        <authorList>
            <person name="Tran Van P."/>
        </authorList>
    </citation>
    <scope>NUCLEOTIDE SEQUENCE</scope>
</reference>
<evidence type="ECO:0000259" key="5">
    <source>
        <dbReference type="Pfam" id="PF26091"/>
    </source>
</evidence>
<dbReference type="PROSITE" id="PS50088">
    <property type="entry name" value="ANK_REPEAT"/>
    <property type="match status" value="1"/>
</dbReference>
<gene>
    <name evidence="6" type="ORF">CTOB1V02_LOCUS425</name>
</gene>
<evidence type="ECO:0000256" key="3">
    <source>
        <dbReference type="ARBA" id="ARBA00023054"/>
    </source>
</evidence>
<dbReference type="InterPro" id="IPR002110">
    <property type="entry name" value="Ankyrin_rpt"/>
</dbReference>
<feature type="compositionally biased region" description="Gly residues" evidence="4">
    <location>
        <begin position="209"/>
        <end position="221"/>
    </location>
</feature>
<dbReference type="InterPro" id="IPR058771">
    <property type="entry name" value="PWI_CCDC43"/>
</dbReference>
<evidence type="ECO:0000256" key="4">
    <source>
        <dbReference type="SAM" id="MobiDB-lite"/>
    </source>
</evidence>
<dbReference type="PANTHER" id="PTHR31684:SF2">
    <property type="entry name" value="COILED-COIL DOMAIN-CONTAINING PROTEIN 43"/>
    <property type="match status" value="1"/>
</dbReference>
<feature type="compositionally biased region" description="Acidic residues" evidence="4">
    <location>
        <begin position="197"/>
        <end position="207"/>
    </location>
</feature>
<evidence type="ECO:0000256" key="1">
    <source>
        <dbReference type="ARBA" id="ARBA00005305"/>
    </source>
</evidence>
<feature type="region of interest" description="Disordered" evidence="4">
    <location>
        <begin position="161"/>
        <end position="181"/>
    </location>
</feature>
<feature type="domain" description="CCDC43 PWI-like" evidence="5">
    <location>
        <begin position="53"/>
        <end position="125"/>
    </location>
</feature>
<protein>
    <recommendedName>
        <fullName evidence="2">Coiled-coil domain-containing protein 43</fullName>
    </recommendedName>
</protein>
<feature type="compositionally biased region" description="Basic and acidic residues" evidence="4">
    <location>
        <begin position="238"/>
        <end position="274"/>
    </location>
</feature>
<dbReference type="EMBL" id="OB660056">
    <property type="protein sequence ID" value="CAD7222417.1"/>
    <property type="molecule type" value="Genomic_DNA"/>
</dbReference>
<dbReference type="SUPFAM" id="SSF48403">
    <property type="entry name" value="Ankyrin repeat"/>
    <property type="match status" value="1"/>
</dbReference>
<evidence type="ECO:0000313" key="6">
    <source>
        <dbReference type="EMBL" id="CAD7222417.1"/>
    </source>
</evidence>
<feature type="region of interest" description="Disordered" evidence="4">
    <location>
        <begin position="195"/>
        <end position="288"/>
    </location>
</feature>
<sequence>MLESSTFNFPSLVQRYLDTDDRINNSNHIRGTKQETGRRERLCLIIYRASVMDADDDFRDWMLKSLRDLGTDDEMMTSYVLGILEGEGESPEEQLEALQDLLEEICPGGQGKTLAAEILSKYKQNVEKQEQLSKSTDASSTALGDELSRLLHVHHEELLHHAQEERARESTNASDKEEQERRKLKEAILMQYSEVAEGGDSESEESEAGGAGGGEPVGGCGDINSALEKLDNAGAVAAEERRRREEQKKEAEKKKDKDKADREKQKAQALERKEKEKKRTQKGERRARSSVLAVTMPVYVRDIRVCEDAVTMEYDETDMVKIRLLDSVVNKLLKAVQSKRSNEVQQILDELYAEVVGAREPLSSDASPLPCVCTRKNILATLFGIDHRSRNLLHVAAKKQDLNTFQVLLDAGADINQLDGNGFTPLAKLLQSGLNIDADFDDFVLSLLKRNARVNGTPRLPIVEAIRTQDLESLQVLLEHGANPNAVPSLGEISTPLWQAIKAYYRPWNKEILVKKLLDFGADPTVPSVGTSFCVRTVSDTYKFLENPCRLAFCQELLSSDYLLPAHVIRDLFRTSILQDLIPHAKRIVKGLVLFQDYNHLVLFLQSGILFYLQTDRKRLSNTLFPILDIMEFEELARQQKLTKFLKNISPTNIPSPSDIVRFYHEIDIEVTEDEVKHWYFDPKELRSFVNSTERLLQKLLELGGKLIKSLKDFSPSCSIRFYKKLPKAARDRVMSLEHLACRRVRQACFLSFDPPVIAEKLVGILPPPLYRQVMGIWIEDLKKKSSVLAVTMPVYKRNIRVCGEMVTMEYDERDMVKLRRLESVGQELLAYVQTMNWCRVELILDTFYREVVEARGERFVFCRQE</sequence>
<dbReference type="SMART" id="SM00248">
    <property type="entry name" value="ANK"/>
    <property type="match status" value="4"/>
</dbReference>
<dbReference type="InterPro" id="IPR036770">
    <property type="entry name" value="Ankyrin_rpt-contain_sf"/>
</dbReference>
<dbReference type="AlphaFoldDB" id="A0A7R8ZK62"/>
<name>A0A7R8ZK62_9CRUS</name>
<dbReference type="PANTHER" id="PTHR31684">
    <property type="entry name" value="COILED-COIL DOMAIN-CONTAINING PROTEIN 43"/>
    <property type="match status" value="1"/>
</dbReference>
<accession>A0A7R8ZK62</accession>
<organism evidence="6">
    <name type="scientific">Cyprideis torosa</name>
    <dbReference type="NCBI Taxonomy" id="163714"/>
    <lineage>
        <taxon>Eukaryota</taxon>
        <taxon>Metazoa</taxon>
        <taxon>Ecdysozoa</taxon>
        <taxon>Arthropoda</taxon>
        <taxon>Crustacea</taxon>
        <taxon>Oligostraca</taxon>
        <taxon>Ostracoda</taxon>
        <taxon>Podocopa</taxon>
        <taxon>Podocopida</taxon>
        <taxon>Cytherocopina</taxon>
        <taxon>Cytheroidea</taxon>
        <taxon>Cytherideidae</taxon>
        <taxon>Cyprideis</taxon>
    </lineage>
</organism>
<proteinExistence type="inferred from homology"/>
<dbReference type="Gene3D" id="1.25.40.20">
    <property type="entry name" value="Ankyrin repeat-containing domain"/>
    <property type="match status" value="1"/>
</dbReference>
<dbReference type="OrthoDB" id="366390at2759"/>
<dbReference type="InterPro" id="IPR037666">
    <property type="entry name" value="CCDC43"/>
</dbReference>